<proteinExistence type="predicted"/>
<dbReference type="OrthoDB" id="79452at2759"/>
<dbReference type="AlphaFoldDB" id="A0A812HEQ7"/>
<dbReference type="PROSITE" id="PS01159">
    <property type="entry name" value="WW_DOMAIN_1"/>
    <property type="match status" value="2"/>
</dbReference>
<dbReference type="SUPFAM" id="SSF51045">
    <property type="entry name" value="WW domain"/>
    <property type="match status" value="2"/>
</dbReference>
<evidence type="ECO:0000259" key="1">
    <source>
        <dbReference type="PROSITE" id="PS50020"/>
    </source>
</evidence>
<keyword evidence="3" id="KW-1185">Reference proteome</keyword>
<dbReference type="InterPro" id="IPR001202">
    <property type="entry name" value="WW_dom"/>
</dbReference>
<dbReference type="Proteomes" id="UP000604046">
    <property type="component" value="Unassembled WGS sequence"/>
</dbReference>
<dbReference type="PROSITE" id="PS50020">
    <property type="entry name" value="WW_DOMAIN_2"/>
    <property type="match status" value="2"/>
</dbReference>
<accession>A0A812HEQ7</accession>
<evidence type="ECO:0000313" key="3">
    <source>
        <dbReference type="Proteomes" id="UP000604046"/>
    </source>
</evidence>
<comment type="caution">
    <text evidence="2">The sequence shown here is derived from an EMBL/GenBank/DDBJ whole genome shotgun (WGS) entry which is preliminary data.</text>
</comment>
<name>A0A812HEQ7_9DINO</name>
<sequence length="243" mass="27047">MLGVDDPQSVLSSGLAPLFDWKALSQPRHLDFQQFLDSLGVSPLAPPPVLEVARKAAAFPYPPHWTEEIDAASGALYFYHQLRDESSWQHPLTETFQEVLQQVSSFTADQLELDQVASRIEAVLTDIQARAAAELQQWVGPLGEPGCEQYYYNSVTGCSTWEDPCERWRYDIHVRYDLLVGLVAAGGFSASCKRILAVLANACRRFPGGSGASLHRQGYSSHLRAVKEKPIGPWNHEERPKPS</sequence>
<dbReference type="EMBL" id="CAJNDS010000083">
    <property type="protein sequence ID" value="CAE6948832.1"/>
    <property type="molecule type" value="Genomic_DNA"/>
</dbReference>
<dbReference type="SMART" id="SM00456">
    <property type="entry name" value="WW"/>
    <property type="match status" value="1"/>
</dbReference>
<feature type="domain" description="WW" evidence="1">
    <location>
        <begin position="59"/>
        <end position="93"/>
    </location>
</feature>
<dbReference type="Gene3D" id="2.20.70.10">
    <property type="match status" value="1"/>
</dbReference>
<feature type="domain" description="WW" evidence="1">
    <location>
        <begin position="138"/>
        <end position="166"/>
    </location>
</feature>
<reference evidence="2" key="1">
    <citation type="submission" date="2021-02" db="EMBL/GenBank/DDBJ databases">
        <authorList>
            <person name="Dougan E. K."/>
            <person name="Rhodes N."/>
            <person name="Thang M."/>
            <person name="Chan C."/>
        </authorList>
    </citation>
    <scope>NUCLEOTIDE SEQUENCE</scope>
</reference>
<gene>
    <name evidence="2" type="ORF">SNAT2548_LOCUS1496</name>
</gene>
<organism evidence="2 3">
    <name type="scientific">Symbiodinium natans</name>
    <dbReference type="NCBI Taxonomy" id="878477"/>
    <lineage>
        <taxon>Eukaryota</taxon>
        <taxon>Sar</taxon>
        <taxon>Alveolata</taxon>
        <taxon>Dinophyceae</taxon>
        <taxon>Suessiales</taxon>
        <taxon>Symbiodiniaceae</taxon>
        <taxon>Symbiodinium</taxon>
    </lineage>
</organism>
<evidence type="ECO:0000313" key="2">
    <source>
        <dbReference type="EMBL" id="CAE6948832.1"/>
    </source>
</evidence>
<dbReference type="CDD" id="cd00201">
    <property type="entry name" value="WW"/>
    <property type="match status" value="2"/>
</dbReference>
<dbReference type="InterPro" id="IPR036020">
    <property type="entry name" value="WW_dom_sf"/>
</dbReference>
<protein>
    <recommendedName>
        <fullName evidence="1">WW domain-containing protein</fullName>
    </recommendedName>
</protein>